<comment type="caution">
    <text evidence="3">The sequence shown here is derived from an EMBL/GenBank/DDBJ whole genome shotgun (WGS) entry which is preliminary data.</text>
</comment>
<feature type="compositionally biased region" description="Polar residues" evidence="1">
    <location>
        <begin position="273"/>
        <end position="291"/>
    </location>
</feature>
<dbReference type="Pfam" id="PF12776">
    <property type="entry name" value="Myb_DNA-bind_3"/>
    <property type="match status" value="1"/>
</dbReference>
<dbReference type="EMBL" id="JBJUIK010000014">
    <property type="protein sequence ID" value="KAL3504094.1"/>
    <property type="molecule type" value="Genomic_DNA"/>
</dbReference>
<organism evidence="3 4">
    <name type="scientific">Cinchona calisaya</name>
    <dbReference type="NCBI Taxonomy" id="153742"/>
    <lineage>
        <taxon>Eukaryota</taxon>
        <taxon>Viridiplantae</taxon>
        <taxon>Streptophyta</taxon>
        <taxon>Embryophyta</taxon>
        <taxon>Tracheophyta</taxon>
        <taxon>Spermatophyta</taxon>
        <taxon>Magnoliopsida</taxon>
        <taxon>eudicotyledons</taxon>
        <taxon>Gunneridae</taxon>
        <taxon>Pentapetalae</taxon>
        <taxon>asterids</taxon>
        <taxon>lamiids</taxon>
        <taxon>Gentianales</taxon>
        <taxon>Rubiaceae</taxon>
        <taxon>Cinchonoideae</taxon>
        <taxon>Cinchoneae</taxon>
        <taxon>Cinchona</taxon>
    </lineage>
</organism>
<dbReference type="InterPro" id="IPR024752">
    <property type="entry name" value="Myb/SANT-like_dom"/>
</dbReference>
<evidence type="ECO:0000256" key="1">
    <source>
        <dbReference type="SAM" id="MobiDB-lite"/>
    </source>
</evidence>
<evidence type="ECO:0000313" key="3">
    <source>
        <dbReference type="EMBL" id="KAL3504094.1"/>
    </source>
</evidence>
<reference evidence="3 4" key="1">
    <citation type="submission" date="2024-11" db="EMBL/GenBank/DDBJ databases">
        <title>A near-complete genome assembly of Cinchona calisaya.</title>
        <authorList>
            <person name="Lian D.C."/>
            <person name="Zhao X.W."/>
            <person name="Wei L."/>
        </authorList>
    </citation>
    <scope>NUCLEOTIDE SEQUENCE [LARGE SCALE GENOMIC DNA]</scope>
    <source>
        <tissue evidence="3">Nenye</tissue>
    </source>
</reference>
<protein>
    <recommendedName>
        <fullName evidence="2">Myb/SANT-like domain-containing protein</fullName>
    </recommendedName>
</protein>
<name>A0ABD2YD78_9GENT</name>
<feature type="domain" description="Myb/SANT-like" evidence="2">
    <location>
        <begin position="98"/>
        <end position="194"/>
    </location>
</feature>
<evidence type="ECO:0000259" key="2">
    <source>
        <dbReference type="Pfam" id="PF12776"/>
    </source>
</evidence>
<feature type="region of interest" description="Disordered" evidence="1">
    <location>
        <begin position="231"/>
        <end position="291"/>
    </location>
</feature>
<dbReference type="AlphaFoldDB" id="A0ABD2YD78"/>
<gene>
    <name evidence="3" type="ORF">ACH5RR_033935</name>
</gene>
<keyword evidence="4" id="KW-1185">Reference proteome</keyword>
<dbReference type="Proteomes" id="UP001630127">
    <property type="component" value="Unassembled WGS sequence"/>
</dbReference>
<proteinExistence type="predicted"/>
<accession>A0ABD2YD78</accession>
<sequence length="313" mass="35519">MAVIWAAEGGLWRRKQQLDFQKSNGKFKAGPVEHIGSCAFQIDSKFRGTSGSHTVSHHHIRLPPSTTCICPCHSSSASNDFKLSLRNYFKMADKPKWKWNDEHEFKFFSTYVEWKLNGQWDRSLLTRQNYNKLAQFLNETYGMVVTADILSSKYYRLFEKWKVYNELRGICKQATTGVSYNKNNKCFMADDEQWLGFCQGQTTTGNLAHSSAQQPEDSLVRRFRRKMRLGRNTSTALGSGSGTPHGIFNPLSDDSNDNVNCSPQVSGKRPASSIENTNDSYESKNSNKTVRSGNQMYLEGISKFNRLAGLQIS</sequence>
<evidence type="ECO:0000313" key="4">
    <source>
        <dbReference type="Proteomes" id="UP001630127"/>
    </source>
</evidence>